<dbReference type="EMBL" id="STGJ01000005">
    <property type="protein sequence ID" value="TIC84774.1"/>
    <property type="molecule type" value="Genomic_DNA"/>
</dbReference>
<dbReference type="InterPro" id="IPR036873">
    <property type="entry name" value="Rhodanese-like_dom_sf"/>
</dbReference>
<dbReference type="SUPFAM" id="SSF52821">
    <property type="entry name" value="Rhodanese/Cell cycle control phosphatase"/>
    <property type="match status" value="1"/>
</dbReference>
<sequence>MKAEDFYLAKLEYETDSFDVYSALARGEPLLLVDGRSAAAFAAETIPGAVNLPHRTIDAASTGHLPQDVLLVAFCDGIGCNASTKTALALSRLGFRVKELLGGLDWWKRDGYATSQGSAGAASCGCAGEATC</sequence>
<dbReference type="RefSeq" id="WP_136552069.1">
    <property type="nucleotide sequence ID" value="NZ_STGJ01000005.1"/>
</dbReference>
<accession>A0A4T0UZV4</accession>
<dbReference type="Gene3D" id="3.40.250.10">
    <property type="entry name" value="Rhodanese-like domain"/>
    <property type="match status" value="1"/>
</dbReference>
<dbReference type="PROSITE" id="PS50206">
    <property type="entry name" value="RHODANESE_3"/>
    <property type="match status" value="1"/>
</dbReference>
<dbReference type="PANTHER" id="PTHR43031:SF1">
    <property type="entry name" value="PYRIDINE NUCLEOTIDE-DISULPHIDE OXIDOREDUCTASE"/>
    <property type="match status" value="1"/>
</dbReference>
<organism evidence="2 3">
    <name type="scientific">Crenobacter intestini</name>
    <dbReference type="NCBI Taxonomy" id="2563443"/>
    <lineage>
        <taxon>Bacteria</taxon>
        <taxon>Pseudomonadati</taxon>
        <taxon>Pseudomonadota</taxon>
        <taxon>Betaproteobacteria</taxon>
        <taxon>Neisseriales</taxon>
        <taxon>Neisseriaceae</taxon>
        <taxon>Crenobacter</taxon>
    </lineage>
</organism>
<proteinExistence type="predicted"/>
<comment type="caution">
    <text evidence="2">The sequence shown here is derived from an EMBL/GenBank/DDBJ whole genome shotgun (WGS) entry which is preliminary data.</text>
</comment>
<dbReference type="PANTHER" id="PTHR43031">
    <property type="entry name" value="FAD-DEPENDENT OXIDOREDUCTASE"/>
    <property type="match status" value="1"/>
</dbReference>
<dbReference type="InterPro" id="IPR001763">
    <property type="entry name" value="Rhodanese-like_dom"/>
</dbReference>
<evidence type="ECO:0000313" key="2">
    <source>
        <dbReference type="EMBL" id="TIC84774.1"/>
    </source>
</evidence>
<dbReference type="SMART" id="SM00450">
    <property type="entry name" value="RHOD"/>
    <property type="match status" value="1"/>
</dbReference>
<reference evidence="2 3" key="1">
    <citation type="submission" date="2019-04" db="EMBL/GenBank/DDBJ databases">
        <title>Crenobacter sp. nov.</title>
        <authorList>
            <person name="Shi S."/>
        </authorList>
    </citation>
    <scope>NUCLEOTIDE SEQUENCE [LARGE SCALE GENOMIC DNA]</scope>
    <source>
        <strain evidence="2 3">GY 70310</strain>
    </source>
</reference>
<keyword evidence="3" id="KW-1185">Reference proteome</keyword>
<gene>
    <name evidence="2" type="ORF">E5K04_06285</name>
</gene>
<evidence type="ECO:0000313" key="3">
    <source>
        <dbReference type="Proteomes" id="UP000308891"/>
    </source>
</evidence>
<protein>
    <submittedName>
        <fullName evidence="2">Rhodanese-like domain-containing protein</fullName>
    </submittedName>
</protein>
<dbReference type="InterPro" id="IPR050229">
    <property type="entry name" value="GlpE_sulfurtransferase"/>
</dbReference>
<dbReference type="OrthoDB" id="1445766at2"/>
<dbReference type="Proteomes" id="UP000308891">
    <property type="component" value="Unassembled WGS sequence"/>
</dbReference>
<feature type="domain" description="Rhodanese" evidence="1">
    <location>
        <begin position="26"/>
        <end position="116"/>
    </location>
</feature>
<evidence type="ECO:0000259" key="1">
    <source>
        <dbReference type="PROSITE" id="PS50206"/>
    </source>
</evidence>
<dbReference type="Pfam" id="PF00581">
    <property type="entry name" value="Rhodanese"/>
    <property type="match status" value="1"/>
</dbReference>
<dbReference type="AlphaFoldDB" id="A0A4T0UZV4"/>
<name>A0A4T0UZV4_9NEIS</name>